<dbReference type="Proteomes" id="UP000784294">
    <property type="component" value="Unassembled WGS sequence"/>
</dbReference>
<organism evidence="2 3">
    <name type="scientific">Protopolystoma xenopodis</name>
    <dbReference type="NCBI Taxonomy" id="117903"/>
    <lineage>
        <taxon>Eukaryota</taxon>
        <taxon>Metazoa</taxon>
        <taxon>Spiralia</taxon>
        <taxon>Lophotrochozoa</taxon>
        <taxon>Platyhelminthes</taxon>
        <taxon>Monogenea</taxon>
        <taxon>Polyopisthocotylea</taxon>
        <taxon>Polystomatidea</taxon>
        <taxon>Polystomatidae</taxon>
        <taxon>Protopolystoma</taxon>
    </lineage>
</organism>
<feature type="region of interest" description="Disordered" evidence="1">
    <location>
        <begin position="195"/>
        <end position="222"/>
    </location>
</feature>
<gene>
    <name evidence="2" type="ORF">PXEA_LOCUS9687</name>
</gene>
<evidence type="ECO:0000313" key="2">
    <source>
        <dbReference type="EMBL" id="VEL16247.1"/>
    </source>
</evidence>
<keyword evidence="3" id="KW-1185">Reference proteome</keyword>
<evidence type="ECO:0000256" key="1">
    <source>
        <dbReference type="SAM" id="MobiDB-lite"/>
    </source>
</evidence>
<proteinExistence type="predicted"/>
<feature type="region of interest" description="Disordered" evidence="1">
    <location>
        <begin position="108"/>
        <end position="144"/>
    </location>
</feature>
<accession>A0A3S4ZNZ5</accession>
<protein>
    <submittedName>
        <fullName evidence="2">Uncharacterized protein</fullName>
    </submittedName>
</protein>
<reference evidence="2" key="1">
    <citation type="submission" date="2018-11" db="EMBL/GenBank/DDBJ databases">
        <authorList>
            <consortium name="Pathogen Informatics"/>
        </authorList>
    </citation>
    <scope>NUCLEOTIDE SEQUENCE</scope>
</reference>
<name>A0A3S4ZNZ5_9PLAT</name>
<comment type="caution">
    <text evidence="2">The sequence shown here is derived from an EMBL/GenBank/DDBJ whole genome shotgun (WGS) entry which is preliminary data.</text>
</comment>
<dbReference type="EMBL" id="CAAALY010027692">
    <property type="protein sequence ID" value="VEL16247.1"/>
    <property type="molecule type" value="Genomic_DNA"/>
</dbReference>
<sequence length="284" mass="29972">MMITFHGLSVDHETAKNEYVETFSKPTCARLKNMSSKLSPVCSAALTTTLASIVPLRLDERSAISSIAGLSGDVLPSFEPNRLTLNLRPGLESPSLLDSILTTSEVLDTGSGGVDKTEPSSGRKLCPGTRASIASEKSGTTDPIPLVNAKATPTTLRTTMNAGTKTISATNMAAAAFAKILLSGKSASTARLASLGQSGSGRGCPNDSIVRKSRPGPSIPRGIIDSNSIAEASPSRQKTGECVKWLHEDAPIFLRQTWLSWLSLSIISFHYLPVRLAASFSVKT</sequence>
<evidence type="ECO:0000313" key="3">
    <source>
        <dbReference type="Proteomes" id="UP000784294"/>
    </source>
</evidence>
<dbReference type="AlphaFoldDB" id="A0A3S4ZNZ5"/>